<sequence>MKHIALLFVLFIGMNSWAQENNLSPAVADKVNELIAVFQNNDKEEIANHIGYPLNRSYPIPEVNTAKELVVRFDQIFDKELINAIAKSTLDDWSTVGWRGTMLKDGLLWMDDNGIIYRINRDTPMEKKWRKSLIQQDRTRLHKSVQKYKEPYAVIEVEGETWRIDNINDEVMRLVIWKKGVKMNEHPTLVLEGCLDLQGSMGTRVLEFKNKKTTEEITILLDAQEIEALHGVSITITDKKGKDISKQGVADN</sequence>
<gene>
    <name evidence="2" type="ORF">SAMN05421818_1126</name>
</gene>
<dbReference type="Proteomes" id="UP000243588">
    <property type="component" value="Unassembled WGS sequence"/>
</dbReference>
<dbReference type="STRING" id="702745.SAMN05421818_1126"/>
<evidence type="ECO:0000313" key="3">
    <source>
        <dbReference type="Proteomes" id="UP000243588"/>
    </source>
</evidence>
<keyword evidence="3" id="KW-1185">Reference proteome</keyword>
<accession>A0A1G8EPV4</accession>
<reference evidence="3" key="1">
    <citation type="submission" date="2016-10" db="EMBL/GenBank/DDBJ databases">
        <authorList>
            <person name="Varghese N."/>
            <person name="Submissions S."/>
        </authorList>
    </citation>
    <scope>NUCLEOTIDE SEQUENCE [LARGE SCALE GENOMIC DNA]</scope>
    <source>
        <strain evidence="3">DSM 23313</strain>
    </source>
</reference>
<evidence type="ECO:0000256" key="1">
    <source>
        <dbReference type="SAM" id="SignalP"/>
    </source>
</evidence>
<dbReference type="AlphaFoldDB" id="A0A1G8EPV4"/>
<dbReference type="EMBL" id="FNDQ01000012">
    <property type="protein sequence ID" value="SDH71943.1"/>
    <property type="molecule type" value="Genomic_DNA"/>
</dbReference>
<evidence type="ECO:0000313" key="2">
    <source>
        <dbReference type="EMBL" id="SDH71943.1"/>
    </source>
</evidence>
<dbReference type="RefSeq" id="WP_090408593.1">
    <property type="nucleotide sequence ID" value="NZ_FNDQ01000012.1"/>
</dbReference>
<name>A0A1G8EPV4_9FLAO</name>
<protein>
    <recommendedName>
        <fullName evidence="4">GLPGLI family protein</fullName>
    </recommendedName>
</protein>
<feature type="signal peptide" evidence="1">
    <location>
        <begin position="1"/>
        <end position="18"/>
    </location>
</feature>
<proteinExistence type="predicted"/>
<organism evidence="2 3">
    <name type="scientific">Myroides phaeus</name>
    <dbReference type="NCBI Taxonomy" id="702745"/>
    <lineage>
        <taxon>Bacteria</taxon>
        <taxon>Pseudomonadati</taxon>
        <taxon>Bacteroidota</taxon>
        <taxon>Flavobacteriia</taxon>
        <taxon>Flavobacteriales</taxon>
        <taxon>Flavobacteriaceae</taxon>
        <taxon>Myroides</taxon>
    </lineage>
</organism>
<feature type="chain" id="PRO_5017417798" description="GLPGLI family protein" evidence="1">
    <location>
        <begin position="19"/>
        <end position="252"/>
    </location>
</feature>
<keyword evidence="1" id="KW-0732">Signal</keyword>
<evidence type="ECO:0008006" key="4">
    <source>
        <dbReference type="Google" id="ProtNLM"/>
    </source>
</evidence>